<name>A0A9P5ZJN0_PLEER</name>
<dbReference type="EMBL" id="MU154719">
    <property type="protein sequence ID" value="KAF9488308.1"/>
    <property type="molecule type" value="Genomic_DNA"/>
</dbReference>
<protein>
    <recommendedName>
        <fullName evidence="3">FBD domain-containing protein</fullName>
    </recommendedName>
</protein>
<evidence type="ECO:0000313" key="2">
    <source>
        <dbReference type="Proteomes" id="UP000807025"/>
    </source>
</evidence>
<proteinExistence type="predicted"/>
<evidence type="ECO:0000313" key="1">
    <source>
        <dbReference type="EMBL" id="KAF9488308.1"/>
    </source>
</evidence>
<dbReference type="Proteomes" id="UP000807025">
    <property type="component" value="Unassembled WGS sequence"/>
</dbReference>
<dbReference type="OrthoDB" id="3082764at2759"/>
<keyword evidence="2" id="KW-1185">Reference proteome</keyword>
<gene>
    <name evidence="1" type="ORF">BDN71DRAFT_1513152</name>
</gene>
<dbReference type="InterPro" id="IPR032675">
    <property type="entry name" value="LRR_dom_sf"/>
</dbReference>
<comment type="caution">
    <text evidence="1">The sequence shown here is derived from an EMBL/GenBank/DDBJ whole genome shotgun (WGS) entry which is preliminary data.</text>
</comment>
<organism evidence="1 2">
    <name type="scientific">Pleurotus eryngii</name>
    <name type="common">Boletus of the steppes</name>
    <dbReference type="NCBI Taxonomy" id="5323"/>
    <lineage>
        <taxon>Eukaryota</taxon>
        <taxon>Fungi</taxon>
        <taxon>Dikarya</taxon>
        <taxon>Basidiomycota</taxon>
        <taxon>Agaricomycotina</taxon>
        <taxon>Agaricomycetes</taxon>
        <taxon>Agaricomycetidae</taxon>
        <taxon>Agaricales</taxon>
        <taxon>Pleurotineae</taxon>
        <taxon>Pleurotaceae</taxon>
        <taxon>Pleurotus</taxon>
    </lineage>
</organism>
<sequence>MCLLIHSDDCQGFRKCLDSLVRGITADRAALGATIQTINLTVPESAVDYEDEKQSGETLNVLLPHLPNLRKLTAFYVGVDEWPVSKLMLLPNPAKLTSLTLNIVHDYPSFLAFLRACPFLEYLAIDMVQVKNGETPDVIPPDMIPCLRGVYCDSDFLYLCVLAGRRIEHINVVGCDISWTIRNGADLDAIAGPMALARSLSVLGQMYLQCTLREDVISPYSHLEFLAVAICDKITIGDVHMMGERWSKKLRYIYLQCGGCIPDHDAVAEVLFAAMASLAILDIEIKRKSGSKSVFPRCSRYFRGSPMEKDTAINFVFPSCDDFQDPMWVDSVEDLVEHRLKGIAGEPPLKVS</sequence>
<dbReference type="SUPFAM" id="SSF52047">
    <property type="entry name" value="RNI-like"/>
    <property type="match status" value="1"/>
</dbReference>
<dbReference type="Gene3D" id="3.80.10.10">
    <property type="entry name" value="Ribonuclease Inhibitor"/>
    <property type="match status" value="1"/>
</dbReference>
<reference evidence="1" key="1">
    <citation type="submission" date="2020-11" db="EMBL/GenBank/DDBJ databases">
        <authorList>
            <consortium name="DOE Joint Genome Institute"/>
            <person name="Ahrendt S."/>
            <person name="Riley R."/>
            <person name="Andreopoulos W."/>
            <person name="Labutti K."/>
            <person name="Pangilinan J."/>
            <person name="Ruiz-Duenas F.J."/>
            <person name="Barrasa J.M."/>
            <person name="Sanchez-Garcia M."/>
            <person name="Camarero S."/>
            <person name="Miyauchi S."/>
            <person name="Serrano A."/>
            <person name="Linde D."/>
            <person name="Babiker R."/>
            <person name="Drula E."/>
            <person name="Ayuso-Fernandez I."/>
            <person name="Pacheco R."/>
            <person name="Padilla G."/>
            <person name="Ferreira P."/>
            <person name="Barriuso J."/>
            <person name="Kellner H."/>
            <person name="Castanera R."/>
            <person name="Alfaro M."/>
            <person name="Ramirez L."/>
            <person name="Pisabarro A.G."/>
            <person name="Kuo A."/>
            <person name="Tritt A."/>
            <person name="Lipzen A."/>
            <person name="He G."/>
            <person name="Yan M."/>
            <person name="Ng V."/>
            <person name="Cullen D."/>
            <person name="Martin F."/>
            <person name="Rosso M.-N."/>
            <person name="Henrissat B."/>
            <person name="Hibbett D."/>
            <person name="Martinez A.T."/>
            <person name="Grigoriev I.V."/>
        </authorList>
    </citation>
    <scope>NUCLEOTIDE SEQUENCE</scope>
    <source>
        <strain evidence="1">ATCC 90797</strain>
    </source>
</reference>
<evidence type="ECO:0008006" key="3">
    <source>
        <dbReference type="Google" id="ProtNLM"/>
    </source>
</evidence>
<accession>A0A9P5ZJN0</accession>
<dbReference type="AlphaFoldDB" id="A0A9P5ZJN0"/>